<reference evidence="1 2" key="1">
    <citation type="submission" date="2018-03" db="EMBL/GenBank/DDBJ databases">
        <title>Genome sequence of Clostridium luticellarii DSM 29923.</title>
        <authorList>
            <person name="Poehlein A."/>
            <person name="Daniel R."/>
        </authorList>
    </citation>
    <scope>NUCLEOTIDE SEQUENCE [LARGE SCALE GENOMIC DNA]</scope>
    <source>
        <strain evidence="1 2">DSM 29923</strain>
    </source>
</reference>
<accession>A0A2T0BCD6</accession>
<dbReference type="Proteomes" id="UP000237798">
    <property type="component" value="Unassembled WGS sequence"/>
</dbReference>
<sequence>MRIEVYYNGIKNANNAVEKLKSAGFSSATVDLNDDYIDLNNSSSGLGAGMNFSNVINSEGFTRNSSQKVVVSGSPMSGGFGNSKEIEDTGYKVIINSDLLDSQRLKEVIRETGGQIKNFV</sequence>
<protein>
    <submittedName>
        <fullName evidence="1">Uncharacterized protein</fullName>
    </submittedName>
</protein>
<organism evidence="1 2">
    <name type="scientific">Clostridium luticellarii</name>
    <dbReference type="NCBI Taxonomy" id="1691940"/>
    <lineage>
        <taxon>Bacteria</taxon>
        <taxon>Bacillati</taxon>
        <taxon>Bacillota</taxon>
        <taxon>Clostridia</taxon>
        <taxon>Eubacteriales</taxon>
        <taxon>Clostridiaceae</taxon>
        <taxon>Clostridium</taxon>
    </lineage>
</organism>
<gene>
    <name evidence="1" type="ORF">CLLU_31050</name>
</gene>
<evidence type="ECO:0000313" key="1">
    <source>
        <dbReference type="EMBL" id="PRR81548.1"/>
    </source>
</evidence>
<dbReference type="OrthoDB" id="1907002at2"/>
<comment type="caution">
    <text evidence="1">The sequence shown here is derived from an EMBL/GenBank/DDBJ whole genome shotgun (WGS) entry which is preliminary data.</text>
</comment>
<proteinExistence type="predicted"/>
<dbReference type="AlphaFoldDB" id="A0A2T0BCD6"/>
<name>A0A2T0BCD6_9CLOT</name>
<dbReference type="EMBL" id="PVXP01000068">
    <property type="protein sequence ID" value="PRR81548.1"/>
    <property type="molecule type" value="Genomic_DNA"/>
</dbReference>
<dbReference type="RefSeq" id="WP_106010660.1">
    <property type="nucleotide sequence ID" value="NZ_JALCPJ010000003.1"/>
</dbReference>
<keyword evidence="2" id="KW-1185">Reference proteome</keyword>
<evidence type="ECO:0000313" key="2">
    <source>
        <dbReference type="Proteomes" id="UP000237798"/>
    </source>
</evidence>